<sequence>MAFHRGAKTKPKPARSSILLLVAAVTAIAILFLFSSMLSTDNVRRRQQQQQKQESEEKYLYWGTRIDCPGKHCVSCEGLGHQESSLRCALEEAMFLQRTFVMPSRMCINPIHNKKGILHHSTNATTSEERWAASSCAMDSLYDIELISGIVRVILDDSKEWYTVLSTSMKLGARGVAHVEGVNRVDLKENNRYLDLLLINRTASPLSWFMECKDRNNRSAIMLPYSFLPSMAAGKLRDAAEKDGPFGSRLWLAFILKHNLVIMMPSMFVVGIK</sequence>
<keyword evidence="1" id="KW-0472">Membrane</keyword>
<name>A0A8B8M9Z9_ABRPR</name>
<evidence type="ECO:0000313" key="2">
    <source>
        <dbReference type="Proteomes" id="UP000694853"/>
    </source>
</evidence>
<keyword evidence="2" id="KW-1185">Reference proteome</keyword>
<evidence type="ECO:0000313" key="3">
    <source>
        <dbReference type="RefSeq" id="XP_027365360.1"/>
    </source>
</evidence>
<keyword evidence="1" id="KW-0812">Transmembrane</keyword>
<feature type="transmembrane region" description="Helical" evidence="1">
    <location>
        <begin position="250"/>
        <end position="272"/>
    </location>
</feature>
<dbReference type="AlphaFoldDB" id="A0A8B8M9Z9"/>
<accession>A0A8B8M9Z9</accession>
<gene>
    <name evidence="3" type="primary">LOC113872202</name>
</gene>
<evidence type="ECO:0000256" key="1">
    <source>
        <dbReference type="SAM" id="Phobius"/>
    </source>
</evidence>
<keyword evidence="1" id="KW-1133">Transmembrane helix</keyword>
<reference evidence="3" key="2">
    <citation type="submission" date="2025-08" db="UniProtKB">
        <authorList>
            <consortium name="RefSeq"/>
        </authorList>
    </citation>
    <scope>IDENTIFICATION</scope>
    <source>
        <tissue evidence="3">Young leaves</tissue>
    </source>
</reference>
<protein>
    <submittedName>
        <fullName evidence="3">Uncharacterized protein LOC113872202 isoform X3</fullName>
    </submittedName>
</protein>
<dbReference type="GO" id="GO:0005794">
    <property type="term" value="C:Golgi apparatus"/>
    <property type="evidence" value="ECO:0007669"/>
    <property type="project" value="TreeGrafter"/>
</dbReference>
<dbReference type="RefSeq" id="XP_027365360.1">
    <property type="nucleotide sequence ID" value="XM_027509559.1"/>
</dbReference>
<organism evidence="2 3">
    <name type="scientific">Abrus precatorius</name>
    <name type="common">Indian licorice</name>
    <name type="synonym">Glycine abrus</name>
    <dbReference type="NCBI Taxonomy" id="3816"/>
    <lineage>
        <taxon>Eukaryota</taxon>
        <taxon>Viridiplantae</taxon>
        <taxon>Streptophyta</taxon>
        <taxon>Embryophyta</taxon>
        <taxon>Tracheophyta</taxon>
        <taxon>Spermatophyta</taxon>
        <taxon>Magnoliopsida</taxon>
        <taxon>eudicotyledons</taxon>
        <taxon>Gunneridae</taxon>
        <taxon>Pentapetalae</taxon>
        <taxon>rosids</taxon>
        <taxon>fabids</taxon>
        <taxon>Fabales</taxon>
        <taxon>Fabaceae</taxon>
        <taxon>Papilionoideae</taxon>
        <taxon>50 kb inversion clade</taxon>
        <taxon>NPAAA clade</taxon>
        <taxon>indigoferoid/millettioid clade</taxon>
        <taxon>Abreae</taxon>
        <taxon>Abrus</taxon>
    </lineage>
</organism>
<dbReference type="GeneID" id="113872202"/>
<proteinExistence type="predicted"/>
<dbReference type="Proteomes" id="UP000694853">
    <property type="component" value="Unplaced"/>
</dbReference>
<dbReference type="PANTHER" id="PTHR31469:SF8">
    <property type="entry name" value="OS07G0641000 PROTEIN"/>
    <property type="match status" value="1"/>
</dbReference>
<dbReference type="PANTHER" id="PTHR31469">
    <property type="entry name" value="OS07G0633600 PROTEIN"/>
    <property type="match status" value="1"/>
</dbReference>
<reference evidence="2" key="1">
    <citation type="journal article" date="2019" name="Toxins">
        <title>Detection of Abrin-Like and Prepropulchellin-Like Toxin Genes and Transcripts Using Whole Genome Sequencing and Full-Length Transcript Sequencing of Abrus precatorius.</title>
        <authorList>
            <person name="Hovde B.T."/>
            <person name="Daligault H.E."/>
            <person name="Hanschen E.R."/>
            <person name="Kunde Y.A."/>
            <person name="Johnson M.B."/>
            <person name="Starkenburg S.R."/>
            <person name="Johnson S.L."/>
        </authorList>
    </citation>
    <scope>NUCLEOTIDE SEQUENCE [LARGE SCALE GENOMIC DNA]</scope>
</reference>